<feature type="domain" description="HTH luxR-type" evidence="6">
    <location>
        <begin position="155"/>
        <end position="221"/>
    </location>
</feature>
<gene>
    <name evidence="7" type="ORF">AAA083_05805</name>
</gene>
<evidence type="ECO:0000256" key="5">
    <source>
        <dbReference type="SAM" id="Phobius"/>
    </source>
</evidence>
<protein>
    <submittedName>
        <fullName evidence="7">Helix-turn-helix transcriptional regulator</fullName>
    </submittedName>
</protein>
<dbReference type="PRINTS" id="PR00038">
    <property type="entry name" value="HTHLUXR"/>
</dbReference>
<reference evidence="7 8" key="1">
    <citation type="submission" date="2024-04" db="EMBL/GenBank/DDBJ databases">
        <title>Human intestinal bacterial collection.</title>
        <authorList>
            <person name="Pauvert C."/>
            <person name="Hitch T.C.A."/>
            <person name="Clavel T."/>
        </authorList>
    </citation>
    <scope>NUCLEOTIDE SEQUENCE [LARGE SCALE GENOMIC DNA]</scope>
    <source>
        <strain evidence="7 8">CLA-KB-H42</strain>
    </source>
</reference>
<dbReference type="SUPFAM" id="SSF46894">
    <property type="entry name" value="C-terminal effector domain of the bipartite response regulators"/>
    <property type="match status" value="1"/>
</dbReference>
<sequence>MFDGAAAVSVLCLAGLFAGFCLAASFAFFSKRPSRTRFRMAALWAVSLVLAALFDRIASDAFGGAGLVNAAVIAAILTAALLLSVALPRYWENKDVLAAVAYLQMHRKVPPPDQTEGSREARGVGGGAQETDGRVRDDRATFGAVTIDHAMVCALAAREYELTRREEEILLLLFGGGKSFAAIAGELFISDNTVKTHVRHIYRKMGVNRKEGLSEKVFEAAEGAARFAYASSDASLSECSVPSLVSLQSGSPSSPAPQEP</sequence>
<keyword evidence="8" id="KW-1185">Reference proteome</keyword>
<keyword evidence="2" id="KW-0238">DNA-binding</keyword>
<feature type="region of interest" description="Disordered" evidence="4">
    <location>
        <begin position="110"/>
        <end position="133"/>
    </location>
</feature>
<comment type="caution">
    <text evidence="7">The sequence shown here is derived from an EMBL/GenBank/DDBJ whole genome shotgun (WGS) entry which is preliminary data.</text>
</comment>
<evidence type="ECO:0000259" key="6">
    <source>
        <dbReference type="PROSITE" id="PS50043"/>
    </source>
</evidence>
<proteinExistence type="predicted"/>
<evidence type="ECO:0000313" key="7">
    <source>
        <dbReference type="EMBL" id="MEQ3362484.1"/>
    </source>
</evidence>
<keyword evidence="5" id="KW-1133">Transmembrane helix</keyword>
<evidence type="ECO:0000256" key="3">
    <source>
        <dbReference type="ARBA" id="ARBA00023163"/>
    </source>
</evidence>
<keyword evidence="5" id="KW-0472">Membrane</keyword>
<dbReference type="SMART" id="SM00421">
    <property type="entry name" value="HTH_LUXR"/>
    <property type="match status" value="1"/>
</dbReference>
<keyword evidence="5" id="KW-0812">Transmembrane</keyword>
<keyword evidence="3" id="KW-0804">Transcription</keyword>
<dbReference type="EMBL" id="JBBNOP010000004">
    <property type="protein sequence ID" value="MEQ3362484.1"/>
    <property type="molecule type" value="Genomic_DNA"/>
</dbReference>
<evidence type="ECO:0000313" key="8">
    <source>
        <dbReference type="Proteomes" id="UP001487305"/>
    </source>
</evidence>
<evidence type="ECO:0000256" key="4">
    <source>
        <dbReference type="SAM" id="MobiDB-lite"/>
    </source>
</evidence>
<dbReference type="PROSITE" id="PS50043">
    <property type="entry name" value="HTH_LUXR_2"/>
    <property type="match status" value="1"/>
</dbReference>
<keyword evidence="1" id="KW-0805">Transcription regulation</keyword>
<evidence type="ECO:0000256" key="2">
    <source>
        <dbReference type="ARBA" id="ARBA00023125"/>
    </source>
</evidence>
<dbReference type="Pfam" id="PF00196">
    <property type="entry name" value="GerE"/>
    <property type="match status" value="1"/>
</dbReference>
<feature type="transmembrane region" description="Helical" evidence="5">
    <location>
        <begin position="41"/>
        <end position="59"/>
    </location>
</feature>
<dbReference type="InterPro" id="IPR000792">
    <property type="entry name" value="Tscrpt_reg_LuxR_C"/>
</dbReference>
<dbReference type="RefSeq" id="WP_349227258.1">
    <property type="nucleotide sequence ID" value="NZ_JBBNOP010000004.1"/>
</dbReference>
<dbReference type="InterPro" id="IPR036388">
    <property type="entry name" value="WH-like_DNA-bd_sf"/>
</dbReference>
<dbReference type="PANTHER" id="PTHR44688">
    <property type="entry name" value="DNA-BINDING TRANSCRIPTIONAL ACTIVATOR DEVR_DOSR"/>
    <property type="match status" value="1"/>
</dbReference>
<dbReference type="Proteomes" id="UP001487305">
    <property type="component" value="Unassembled WGS sequence"/>
</dbReference>
<feature type="transmembrane region" description="Helical" evidence="5">
    <location>
        <begin position="65"/>
        <end position="87"/>
    </location>
</feature>
<feature type="transmembrane region" description="Helical" evidence="5">
    <location>
        <begin position="6"/>
        <end position="29"/>
    </location>
</feature>
<organism evidence="7 8">
    <name type="scientific">Raoultibacter massiliensis</name>
    <dbReference type="NCBI Taxonomy" id="1852371"/>
    <lineage>
        <taxon>Bacteria</taxon>
        <taxon>Bacillati</taxon>
        <taxon>Actinomycetota</taxon>
        <taxon>Coriobacteriia</taxon>
        <taxon>Eggerthellales</taxon>
        <taxon>Eggerthellaceae</taxon>
        <taxon>Raoultibacter</taxon>
    </lineage>
</organism>
<dbReference type="Gene3D" id="1.10.10.10">
    <property type="entry name" value="Winged helix-like DNA-binding domain superfamily/Winged helix DNA-binding domain"/>
    <property type="match status" value="1"/>
</dbReference>
<name>A0ABV1JBL9_9ACTN</name>
<accession>A0ABV1JBL9</accession>
<evidence type="ECO:0000256" key="1">
    <source>
        <dbReference type="ARBA" id="ARBA00023015"/>
    </source>
</evidence>
<dbReference type="PANTHER" id="PTHR44688:SF16">
    <property type="entry name" value="DNA-BINDING TRANSCRIPTIONAL ACTIVATOR DEVR_DOSR"/>
    <property type="match status" value="1"/>
</dbReference>
<dbReference type="CDD" id="cd06170">
    <property type="entry name" value="LuxR_C_like"/>
    <property type="match status" value="1"/>
</dbReference>
<dbReference type="InterPro" id="IPR016032">
    <property type="entry name" value="Sig_transdc_resp-reg_C-effctor"/>
</dbReference>